<dbReference type="InParanoid" id="W0RCU2"/>
<organism evidence="3 4">
    <name type="scientific">Gemmatirosa kalamazoonensis</name>
    <dbReference type="NCBI Taxonomy" id="861299"/>
    <lineage>
        <taxon>Bacteria</taxon>
        <taxon>Pseudomonadati</taxon>
        <taxon>Gemmatimonadota</taxon>
        <taxon>Gemmatimonadia</taxon>
        <taxon>Gemmatimonadales</taxon>
        <taxon>Gemmatimonadaceae</taxon>
        <taxon>Gemmatirosa</taxon>
    </lineage>
</organism>
<dbReference type="InterPro" id="IPR010502">
    <property type="entry name" value="Carb-bd_dom_fam9"/>
</dbReference>
<dbReference type="Pfam" id="PF19313">
    <property type="entry name" value="DUF5916"/>
    <property type="match status" value="1"/>
</dbReference>
<proteinExistence type="predicted"/>
<protein>
    <recommendedName>
        <fullName evidence="5">Membrane associated hydrolase</fullName>
    </recommendedName>
</protein>
<dbReference type="SUPFAM" id="SSF49344">
    <property type="entry name" value="CBD9-like"/>
    <property type="match status" value="1"/>
</dbReference>
<dbReference type="HOGENOM" id="CLU_016090_0_0_0"/>
<dbReference type="AlphaFoldDB" id="W0RCU2"/>
<dbReference type="Proteomes" id="UP000019151">
    <property type="component" value="Chromosome"/>
</dbReference>
<evidence type="ECO:0000259" key="2">
    <source>
        <dbReference type="Pfam" id="PF19313"/>
    </source>
</evidence>
<keyword evidence="4" id="KW-1185">Reference proteome</keyword>
<dbReference type="InterPro" id="IPR045670">
    <property type="entry name" value="DUF5916"/>
</dbReference>
<feature type="domain" description="DUF5916" evidence="2">
    <location>
        <begin position="230"/>
        <end position="844"/>
    </location>
</feature>
<dbReference type="OrthoDB" id="9786766at2"/>
<reference evidence="3 4" key="1">
    <citation type="journal article" date="2014" name="Genome Announc.">
        <title>Genome Sequence and Methylome of Soil Bacterium Gemmatirosa kalamazoonensis KBS708T, a Member of the Rarely Cultivated Gemmatimonadetes Phylum.</title>
        <authorList>
            <person name="Debruyn J.M."/>
            <person name="Radosevich M."/>
            <person name="Wommack K.E."/>
            <person name="Polson S.W."/>
            <person name="Hauser L.J."/>
            <person name="Fawaz M.N."/>
            <person name="Korlach J."/>
            <person name="Tsai Y.C."/>
        </authorList>
    </citation>
    <scope>NUCLEOTIDE SEQUENCE [LARGE SCALE GENOMIC DNA]</scope>
    <source>
        <strain evidence="3 4">KBS708</strain>
    </source>
</reference>
<evidence type="ECO:0000259" key="1">
    <source>
        <dbReference type="Pfam" id="PF06452"/>
    </source>
</evidence>
<dbReference type="GO" id="GO:0030246">
    <property type="term" value="F:carbohydrate binding"/>
    <property type="evidence" value="ECO:0007669"/>
    <property type="project" value="InterPro"/>
</dbReference>
<feature type="domain" description="Carbohydrate-binding" evidence="1">
    <location>
        <begin position="38"/>
        <end position="188"/>
    </location>
</feature>
<name>W0RCU2_9BACT</name>
<dbReference type="Pfam" id="PF06452">
    <property type="entry name" value="CBM9_1"/>
    <property type="match status" value="1"/>
</dbReference>
<dbReference type="eggNOG" id="COG2091">
    <property type="taxonomic scope" value="Bacteria"/>
</dbReference>
<dbReference type="GO" id="GO:0016052">
    <property type="term" value="P:carbohydrate catabolic process"/>
    <property type="evidence" value="ECO:0007669"/>
    <property type="project" value="InterPro"/>
</dbReference>
<dbReference type="CDD" id="cd09618">
    <property type="entry name" value="CBM9_like_2"/>
    <property type="match status" value="1"/>
</dbReference>
<gene>
    <name evidence="3" type="ORF">J421_1402</name>
</gene>
<dbReference type="Gene3D" id="2.60.40.1190">
    <property type="match status" value="1"/>
</dbReference>
<dbReference type="GO" id="GO:0004553">
    <property type="term" value="F:hydrolase activity, hydrolyzing O-glycosyl compounds"/>
    <property type="evidence" value="ECO:0007669"/>
    <property type="project" value="InterPro"/>
</dbReference>
<evidence type="ECO:0000313" key="3">
    <source>
        <dbReference type="EMBL" id="AHG88939.1"/>
    </source>
</evidence>
<dbReference type="EMBL" id="CP007128">
    <property type="protein sequence ID" value="AHG88939.1"/>
    <property type="molecule type" value="Genomic_DNA"/>
</dbReference>
<sequence>MLVGMAVLLLALQAQPPVVTPPTDSTAVAVRAAAPPEIDGRDDDPVWRAAPPITGFREWRPTEDKAPRFRTEAKIAYDAANLYVLVRAFDPHPDSIIKILERRDTFTASDMVWLFVDSYHDRRTGYEFGVNAAGVKMDQAIYDDGREDGAWDAVWDVATRVDSSGWVAEYRIPLSQLRYSTQRTHTFGITIDRDIYRYAERVSWPVIRQSRTGFVSQFGTVTGLDDLEAPRRLEATPYVVTRQAPRIVANRYASRANADVGGDFKYRVASNLTLDGTINPDFGQVEADPAVLNLSAYESFFDERRPFFVAGRGLFRFDVNCSAVNCSSEGLYYSRRIGRTPQLAGVYGDTVPQQPTTILGAAKLLGRFPRGLTIGVLDAVTQRASSPGDTTYEPRTNFTVARVQQDLRHGASALGAIVTAVNRGADRWVSPYLASGAYAVAVDGRHRFLRDQYEVGGSLDRSEVRGSRTAVASLQTSAVHYYQRPDADLPLDTTRTSLGGDAEEVRFGKVGGQHLMFETSYQRRSPGFEVNDLGYLRRADQASWNNWVGYFDRHQRRLYNSLQWNNNWWQYWTAAGLPLEAAYNTNFHVTFRNNWGWHMGGTVGQLGATYDDRAARGGPAVRQDAYLAPWLFMNGDDRKSVVPSMSVNYFRGSGGRHTSWNLSPQLNYKMLGRFSAALSLGYSRNVDDAQWFGNFTDSAGVAHYTFAHLDQTTRSATVRLNYTFAPSVSLQVYAQPFISKGTYTDVRQLSATPRAASYASRFAPYGDASVTADPGGFDFKQLQSNVVFRWEYRPGSTLFAVWNQGRQGNTPMDGNGPADAGGDLRDLFRLRPANVFLVKVSYYLTR</sequence>
<dbReference type="STRING" id="861299.J421_1402"/>
<dbReference type="RefSeq" id="WP_025410461.1">
    <property type="nucleotide sequence ID" value="NZ_CP007128.1"/>
</dbReference>
<dbReference type="KEGG" id="gba:J421_1402"/>
<accession>W0RCU2</accession>
<evidence type="ECO:0000313" key="4">
    <source>
        <dbReference type="Proteomes" id="UP000019151"/>
    </source>
</evidence>
<evidence type="ECO:0008006" key="5">
    <source>
        <dbReference type="Google" id="ProtNLM"/>
    </source>
</evidence>